<evidence type="ECO:0000259" key="2">
    <source>
        <dbReference type="Pfam" id="PF12729"/>
    </source>
</evidence>
<sequence length="200" mass="23496">MINIPKIKKVASILLIFLIVLSTNIVDNKNFNRLKKSVTTIYKDRIVASDLLFESLLLIHEKEMALVSSDSIFYQKRNEQTNQQIKNYIETYEQTKLTLKEQTLFNNFKNEFNHLNKLEERYVDSNRDNKAELLKSIDNITHTLQSLSKIQLDEGKQQMFMSNKAIKAIDLFTQVEIIFLIMMAIIIQVIIFYDPKKSKK</sequence>
<keyword evidence="1" id="KW-1133">Transmembrane helix</keyword>
<dbReference type="InterPro" id="IPR024478">
    <property type="entry name" value="HlyB_4HB_MCP"/>
</dbReference>
<dbReference type="RefSeq" id="WP_073120627.1">
    <property type="nucleotide sequence ID" value="NZ_BMEN01000003.1"/>
</dbReference>
<evidence type="ECO:0000313" key="4">
    <source>
        <dbReference type="Proteomes" id="UP000184109"/>
    </source>
</evidence>
<evidence type="ECO:0000313" key="3">
    <source>
        <dbReference type="EMBL" id="SHH74248.1"/>
    </source>
</evidence>
<keyword evidence="4" id="KW-1185">Reference proteome</keyword>
<name>A0A1M5VGH1_9FLAO</name>
<dbReference type="OrthoDB" id="979566at2"/>
<proteinExistence type="predicted"/>
<evidence type="ECO:0000256" key="1">
    <source>
        <dbReference type="SAM" id="Phobius"/>
    </source>
</evidence>
<dbReference type="AlphaFoldDB" id="A0A1M5VGH1"/>
<keyword evidence="1" id="KW-0472">Membrane</keyword>
<gene>
    <name evidence="3" type="ORF">SAMN05444281_1778</name>
</gene>
<dbReference type="Pfam" id="PF12729">
    <property type="entry name" value="4HB_MCP_1"/>
    <property type="match status" value="1"/>
</dbReference>
<accession>A0A1M5VGH1</accession>
<feature type="transmembrane region" description="Helical" evidence="1">
    <location>
        <begin position="171"/>
        <end position="193"/>
    </location>
</feature>
<dbReference type="STRING" id="1195760.SAMN05444281_1778"/>
<dbReference type="Proteomes" id="UP000184109">
    <property type="component" value="Unassembled WGS sequence"/>
</dbReference>
<protein>
    <submittedName>
        <fullName evidence="3">Four helix bundle sensory module for signal transduction</fullName>
    </submittedName>
</protein>
<feature type="domain" description="Chemotaxis methyl-accepting receptor HlyB-like 4HB MCP" evidence="2">
    <location>
        <begin position="10"/>
        <end position="158"/>
    </location>
</feature>
<keyword evidence="1" id="KW-0812">Transmembrane</keyword>
<organism evidence="3 4">
    <name type="scientific">Wenyingzhuangia marina</name>
    <dbReference type="NCBI Taxonomy" id="1195760"/>
    <lineage>
        <taxon>Bacteria</taxon>
        <taxon>Pseudomonadati</taxon>
        <taxon>Bacteroidota</taxon>
        <taxon>Flavobacteriia</taxon>
        <taxon>Flavobacteriales</taxon>
        <taxon>Flavobacteriaceae</taxon>
        <taxon>Wenyingzhuangia</taxon>
    </lineage>
</organism>
<dbReference type="EMBL" id="FQXQ01000003">
    <property type="protein sequence ID" value="SHH74248.1"/>
    <property type="molecule type" value="Genomic_DNA"/>
</dbReference>
<reference evidence="4" key="1">
    <citation type="submission" date="2016-11" db="EMBL/GenBank/DDBJ databases">
        <authorList>
            <person name="Varghese N."/>
            <person name="Submissions S."/>
        </authorList>
    </citation>
    <scope>NUCLEOTIDE SEQUENCE [LARGE SCALE GENOMIC DNA]</scope>
    <source>
        <strain evidence="4">DSM 100572</strain>
    </source>
</reference>